<evidence type="ECO:0000313" key="5">
    <source>
        <dbReference type="Proteomes" id="UP000199513"/>
    </source>
</evidence>
<dbReference type="InterPro" id="IPR004839">
    <property type="entry name" value="Aminotransferase_I/II_large"/>
</dbReference>
<dbReference type="GO" id="GO:0016740">
    <property type="term" value="F:transferase activity"/>
    <property type="evidence" value="ECO:0007669"/>
    <property type="project" value="UniProtKB-KW"/>
</dbReference>
<name>A0A1I2JHH0_9BACT</name>
<accession>A0A1I2JHH0</accession>
<evidence type="ECO:0000259" key="3">
    <source>
        <dbReference type="Pfam" id="PF00155"/>
    </source>
</evidence>
<feature type="domain" description="Aminotransferase class I/classII large" evidence="3">
    <location>
        <begin position="27"/>
        <end position="344"/>
    </location>
</feature>
<dbReference type="Proteomes" id="UP000199513">
    <property type="component" value="Unassembled WGS sequence"/>
</dbReference>
<proteinExistence type="predicted"/>
<dbReference type="EMBL" id="FONY01000051">
    <property type="protein sequence ID" value="SFF53709.1"/>
    <property type="molecule type" value="Genomic_DNA"/>
</dbReference>
<dbReference type="GO" id="GO:0030170">
    <property type="term" value="F:pyridoxal phosphate binding"/>
    <property type="evidence" value="ECO:0007669"/>
    <property type="project" value="InterPro"/>
</dbReference>
<dbReference type="InterPro" id="IPR050087">
    <property type="entry name" value="AON_synthase_class-II"/>
</dbReference>
<dbReference type="Gene3D" id="3.40.640.10">
    <property type="entry name" value="Type I PLP-dependent aspartate aminotransferase-like (Major domain)"/>
    <property type="match status" value="1"/>
</dbReference>
<dbReference type="InterPro" id="IPR015421">
    <property type="entry name" value="PyrdxlP-dep_Trfase_major"/>
</dbReference>
<dbReference type="OrthoDB" id="846426at2"/>
<evidence type="ECO:0000256" key="1">
    <source>
        <dbReference type="ARBA" id="ARBA00001933"/>
    </source>
</evidence>
<protein>
    <submittedName>
        <fullName evidence="4">7-keto-8-aminopelargonate synthetase</fullName>
    </submittedName>
</protein>
<dbReference type="AlphaFoldDB" id="A0A1I2JHH0"/>
<gene>
    <name evidence="4" type="ORF">SAMN04488541_10519</name>
</gene>
<dbReference type="Pfam" id="PF00155">
    <property type="entry name" value="Aminotran_1_2"/>
    <property type="match status" value="1"/>
</dbReference>
<dbReference type="InterPro" id="IPR015424">
    <property type="entry name" value="PyrdxlP-dep_Trfase"/>
</dbReference>
<reference evidence="5" key="1">
    <citation type="submission" date="2016-10" db="EMBL/GenBank/DDBJ databases">
        <authorList>
            <person name="Varghese N."/>
            <person name="Submissions S."/>
        </authorList>
    </citation>
    <scope>NUCLEOTIDE SEQUENCE [LARGE SCALE GENOMIC DNA]</scope>
    <source>
        <strain>GEY</strain>
        <strain evidence="5">DSM 9560</strain>
    </source>
</reference>
<dbReference type="RefSeq" id="WP_091549195.1">
    <property type="nucleotide sequence ID" value="NZ_FONY01000051.1"/>
</dbReference>
<keyword evidence="5" id="KW-1185">Reference proteome</keyword>
<comment type="cofactor">
    <cofactor evidence="1">
        <name>pyridoxal 5'-phosphate</name>
        <dbReference type="ChEBI" id="CHEBI:597326"/>
    </cofactor>
</comment>
<organism evidence="4 5">
    <name type="scientific">Thermoflexibacter ruber</name>
    <dbReference type="NCBI Taxonomy" id="1003"/>
    <lineage>
        <taxon>Bacteria</taxon>
        <taxon>Pseudomonadati</taxon>
        <taxon>Bacteroidota</taxon>
        <taxon>Cytophagia</taxon>
        <taxon>Cytophagales</taxon>
        <taxon>Thermoflexibacteraceae</taxon>
        <taxon>Thermoflexibacter</taxon>
    </lineage>
</organism>
<sequence>MFFSSQHPSRIACIDNQEYLFFSGTSYLGMSVNPVFQKAVQEGLSKYGTNYGSSRTSNLRLVVFEELEHFLCQWTGAEQSLTMSSGFLAGQLIAQWIRDLFSKGYIISYAPHTHPAVFCGLEKMDSPDFESWVEQIVFQSYTSKQNMVLVCNAVDVLHAKVHSFEWIKRLNIAKEIILVVDDSHGIGVTGQNGRGIYAHIPPMKNVTKVVIASMGKALGMPAGMVLSEQEIIKTLKKSSFYAGASPMLPAYCYAFLKIGEEYQKQLVMLKKNIQFFSSEVKDLNLLDYAEDYPVFRTYQPALYPFLLKHRVLISSFPYPKPDSEPISRVVLSSLHTLSDLAYLVELLKLFVADIRPKVEH</sequence>
<dbReference type="InterPro" id="IPR015422">
    <property type="entry name" value="PyrdxlP-dep_Trfase_small"/>
</dbReference>
<evidence type="ECO:0000313" key="4">
    <source>
        <dbReference type="EMBL" id="SFF53709.1"/>
    </source>
</evidence>
<dbReference type="Gene3D" id="3.90.1150.10">
    <property type="entry name" value="Aspartate Aminotransferase, domain 1"/>
    <property type="match status" value="1"/>
</dbReference>
<evidence type="ECO:0000256" key="2">
    <source>
        <dbReference type="ARBA" id="ARBA00022679"/>
    </source>
</evidence>
<dbReference type="SUPFAM" id="SSF53383">
    <property type="entry name" value="PLP-dependent transferases"/>
    <property type="match status" value="1"/>
</dbReference>
<dbReference type="STRING" id="1003.SAMN04488541_10519"/>
<dbReference type="PANTHER" id="PTHR13693">
    <property type="entry name" value="CLASS II AMINOTRANSFERASE/8-AMINO-7-OXONONANOATE SYNTHASE"/>
    <property type="match status" value="1"/>
</dbReference>
<keyword evidence="2" id="KW-0808">Transferase</keyword>